<evidence type="ECO:0000256" key="2">
    <source>
        <dbReference type="ARBA" id="ARBA00022490"/>
    </source>
</evidence>
<dbReference type="GeneID" id="112461868"/>
<feature type="compositionally biased region" description="Polar residues" evidence="3">
    <location>
        <begin position="373"/>
        <end position="383"/>
    </location>
</feature>
<dbReference type="RefSeq" id="XP_024883043.1">
    <property type="nucleotide sequence ID" value="XM_025027275.1"/>
</dbReference>
<reference evidence="6" key="1">
    <citation type="submission" date="2025-08" db="UniProtKB">
        <authorList>
            <consortium name="RefSeq"/>
        </authorList>
    </citation>
    <scope>IDENTIFICATION</scope>
    <source>
        <tissue evidence="6">Whole body</tissue>
    </source>
</reference>
<dbReference type="Pfam" id="PF11701">
    <property type="entry name" value="UNC45-central"/>
    <property type="match status" value="1"/>
</dbReference>
<dbReference type="InterPro" id="IPR011989">
    <property type="entry name" value="ARM-like"/>
</dbReference>
<comment type="subcellular location">
    <subcellularLocation>
        <location evidence="1">Cytoplasm</location>
    </subcellularLocation>
</comment>
<dbReference type="Proteomes" id="UP000504618">
    <property type="component" value="Unplaced"/>
</dbReference>
<feature type="region of interest" description="Disordered" evidence="3">
    <location>
        <begin position="834"/>
        <end position="865"/>
    </location>
</feature>
<evidence type="ECO:0000259" key="4">
    <source>
        <dbReference type="Pfam" id="PF11701"/>
    </source>
</evidence>
<gene>
    <name evidence="6" type="primary">LOC112461868</name>
</gene>
<dbReference type="PANTHER" id="PTHR45994">
    <property type="entry name" value="FI21225P1"/>
    <property type="match status" value="1"/>
</dbReference>
<dbReference type="InterPro" id="IPR016024">
    <property type="entry name" value="ARM-type_fold"/>
</dbReference>
<organism evidence="5 6">
    <name type="scientific">Temnothorax curvispinosus</name>
    <dbReference type="NCBI Taxonomy" id="300111"/>
    <lineage>
        <taxon>Eukaryota</taxon>
        <taxon>Metazoa</taxon>
        <taxon>Ecdysozoa</taxon>
        <taxon>Arthropoda</taxon>
        <taxon>Hexapoda</taxon>
        <taxon>Insecta</taxon>
        <taxon>Pterygota</taxon>
        <taxon>Neoptera</taxon>
        <taxon>Endopterygota</taxon>
        <taxon>Hymenoptera</taxon>
        <taxon>Apocrita</taxon>
        <taxon>Aculeata</taxon>
        <taxon>Formicoidea</taxon>
        <taxon>Formicidae</taxon>
        <taxon>Myrmicinae</taxon>
        <taxon>Temnothorax</taxon>
    </lineage>
</organism>
<feature type="domain" description="UNC-45/Cro1/She4 central" evidence="4">
    <location>
        <begin position="204"/>
        <end position="406"/>
    </location>
</feature>
<dbReference type="Gene3D" id="1.25.10.10">
    <property type="entry name" value="Leucine-rich Repeat Variant"/>
    <property type="match status" value="3"/>
</dbReference>
<accession>A0A6J1QM95</accession>
<dbReference type="InterPro" id="IPR024660">
    <property type="entry name" value="UCS_central_dom"/>
</dbReference>
<evidence type="ECO:0000256" key="1">
    <source>
        <dbReference type="ARBA" id="ARBA00004496"/>
    </source>
</evidence>
<keyword evidence="2" id="KW-0963">Cytoplasm</keyword>
<dbReference type="SUPFAM" id="SSF48371">
    <property type="entry name" value="ARM repeat"/>
    <property type="match status" value="2"/>
</dbReference>
<dbReference type="AlphaFoldDB" id="A0A6J1QM95"/>
<evidence type="ECO:0000256" key="3">
    <source>
        <dbReference type="SAM" id="MobiDB-lite"/>
    </source>
</evidence>
<dbReference type="PANTHER" id="PTHR45994:SF1">
    <property type="entry name" value="FI21225P1"/>
    <property type="match status" value="1"/>
</dbReference>
<name>A0A6J1QM95_9HYME</name>
<protein>
    <submittedName>
        <fullName evidence="6">Protein unc-45 homolog B-like</fullName>
    </submittedName>
</protein>
<evidence type="ECO:0000313" key="6">
    <source>
        <dbReference type="RefSeq" id="XP_024883043.1"/>
    </source>
</evidence>
<evidence type="ECO:0000313" key="5">
    <source>
        <dbReference type="Proteomes" id="UP000504618"/>
    </source>
</evidence>
<proteinExistence type="predicted"/>
<feature type="compositionally biased region" description="Basic and acidic residues" evidence="3">
    <location>
        <begin position="835"/>
        <end position="845"/>
    </location>
</feature>
<dbReference type="OrthoDB" id="199930at2759"/>
<feature type="compositionally biased region" description="Acidic residues" evidence="3">
    <location>
        <begin position="347"/>
        <end position="359"/>
    </location>
</feature>
<dbReference type="GO" id="GO:0051879">
    <property type="term" value="F:Hsp90 protein binding"/>
    <property type="evidence" value="ECO:0007669"/>
    <property type="project" value="TreeGrafter"/>
</dbReference>
<keyword evidence="5" id="KW-1185">Reference proteome</keyword>
<feature type="region of interest" description="Disordered" evidence="3">
    <location>
        <begin position="347"/>
        <end position="385"/>
    </location>
</feature>
<dbReference type="GO" id="GO:0005737">
    <property type="term" value="C:cytoplasm"/>
    <property type="evidence" value="ECO:0007669"/>
    <property type="project" value="UniProtKB-SubCell"/>
</dbReference>
<feature type="compositionally biased region" description="Basic and acidic residues" evidence="3">
    <location>
        <begin position="854"/>
        <end position="865"/>
    </location>
</feature>
<sequence length="865" mass="98696">MEMASEMVKFKNKISIDITSSTQTLISMYLTEVYEKMICNDDKKIFINAIDEFIGDKLPKFDTEFKVRIVLAITTLIFSPLDALEVDSIVADVLPWCLEMMNSAFTRRIDASQYCLQTILKTYSGLNDEPDSIPDEALCMMHKKEIDRILSCLLDKIGNETTTGIARDALIKFIMRNIHYTALHWAKQLLEFSGLEILMEVACQCQNEYCNSLDYTSSTQTITSVCLAKIDENLDENDKEEFFDIINEFIREELQTTDVGCHMRAIVAMTIVTLGPFNVANAIITENGFDDMIFYFLGEKRNDLLIKKMICEFIYAVVTKYDEFNTFIRRCFTILRDLCHLAPNDSEDPDDSADLDNSENLDNSKDPDDSENLDNSMNLVNSESSHDSEHLKDSIRIRAFVGICKMTKFKVLEEELQAVLMFDKKQTDTWLKVCRRFLTNLQKDMKKWAVEGLSYLTFDLGVKEDLIRDQHAVQAIIEFAKAAENQSVLYQVDVLLVNLCTAYDNYDLPLEREMFVNYFDLENQILAEDSFVRKRRRVLAKAGVTSALVSLAKIGSENSKKLIARVFNAICSEQDLRNIVVQEGGTKTLLSLALNSTNIGKIDATRALVYLALTTLPEVTFPGQIIMEVVQLIPNLLNPERSVNERCDALTALCNLASVNDSMREHIFKTECEKIEQCMREDNNMLKRTYIQLINNLVLAHKVAIQFVEQRSDHLFDLMNWLVKDDTDDHTKKALAGTLATLTAAGKETCEKLLGWDLWPTFLPFLLNDPNDELQHKGTKIALNMMKNAKDVAAKLIKTDTIIKRVRELSDNDTVQNKEFKELASRVLEAAAETQEGKLKRDIERNGSCQSTDNIEHSIKRIKRE</sequence>